<dbReference type="InterPro" id="IPR016162">
    <property type="entry name" value="Ald_DH_N"/>
</dbReference>
<reference evidence="7" key="1">
    <citation type="submission" date="2021-01" db="EMBL/GenBank/DDBJ databases">
        <title>Whole genome shotgun sequence of Planosporangium mesophilum NBRC 109066.</title>
        <authorList>
            <person name="Komaki H."/>
            <person name="Tamura T."/>
        </authorList>
    </citation>
    <scope>NUCLEOTIDE SEQUENCE</scope>
    <source>
        <strain evidence="7">NBRC 109066</strain>
    </source>
</reference>
<dbReference type="InterPro" id="IPR015590">
    <property type="entry name" value="Aldehyde_DH_dom"/>
</dbReference>
<sequence length="496" mass="52073">MTSGQPSIDAPAPISRPTLSDGSLFIGGARQDALSGRRREVIDPSTGKQIGTVADGDAQDIDVAVRAARTAFDDGPWRRTPPRERARVLMRAAELLRQRTDELIALESVDAGKPVSLCRIIDVANTISHFEYYGGLAQGLGGATRQTAFPSMAYTVPEPIGVIGAITPFNFPMILSTSKIAPALAAGNTMVHKPAEDTPLTALVIAEVLSEAGLPDGVLNVVTGGVEAGDAVVRHPGVDKIAFTGSTLVGRKIASTAGDSLKPVTLELGGKSAQIIFEDADLDIAIGKAIEAFVFNTGQFCMGGTRLLVARPLFDAVSKAVAGAAGGVPLGDPFDPATVIGPIAGARHLEKIERYVELARSEPGAEILTGGHRIDLDGGYYYAPTVVVGMANDSRLVQEEVFGPVLTIQPFDTEDEAVALANSTRYGLAAGLHTRDLNRAHRVASRLQAGIVWVNTWGLMDPAVPFGGVKQSGYGREYGPEGLAEYLDTKSVVIAM</sequence>
<dbReference type="FunFam" id="3.40.309.10:FF:000012">
    <property type="entry name" value="Betaine aldehyde dehydrogenase"/>
    <property type="match status" value="1"/>
</dbReference>
<dbReference type="Proteomes" id="UP000599074">
    <property type="component" value="Unassembled WGS sequence"/>
</dbReference>
<dbReference type="InterPro" id="IPR016160">
    <property type="entry name" value="Ald_DH_CS_CYS"/>
</dbReference>
<feature type="domain" description="Aldehyde dehydrogenase" evidence="6">
    <location>
        <begin position="37"/>
        <end position="492"/>
    </location>
</feature>
<proteinExistence type="inferred from homology"/>
<organism evidence="7 8">
    <name type="scientific">Planosporangium mesophilum</name>
    <dbReference type="NCBI Taxonomy" id="689768"/>
    <lineage>
        <taxon>Bacteria</taxon>
        <taxon>Bacillati</taxon>
        <taxon>Actinomycetota</taxon>
        <taxon>Actinomycetes</taxon>
        <taxon>Micromonosporales</taxon>
        <taxon>Micromonosporaceae</taxon>
        <taxon>Planosporangium</taxon>
    </lineage>
</organism>
<dbReference type="PROSITE" id="PS00070">
    <property type="entry name" value="ALDEHYDE_DEHYDR_CYS"/>
    <property type="match status" value="1"/>
</dbReference>
<dbReference type="Pfam" id="PF00171">
    <property type="entry name" value="Aldedh"/>
    <property type="match status" value="1"/>
</dbReference>
<accession>A0A8J3T9D0</accession>
<dbReference type="RefSeq" id="WP_239088154.1">
    <property type="nucleotide sequence ID" value="NZ_BOON01000019.1"/>
</dbReference>
<evidence type="ECO:0000313" key="7">
    <source>
        <dbReference type="EMBL" id="GII22618.1"/>
    </source>
</evidence>
<keyword evidence="2 4" id="KW-0560">Oxidoreductase</keyword>
<evidence type="ECO:0000256" key="5">
    <source>
        <dbReference type="SAM" id="MobiDB-lite"/>
    </source>
</evidence>
<dbReference type="InterPro" id="IPR016163">
    <property type="entry name" value="Ald_DH_C"/>
</dbReference>
<dbReference type="AlphaFoldDB" id="A0A8J3T9D0"/>
<protein>
    <submittedName>
        <fullName evidence="7">Aldehyde dehydrogenase</fullName>
    </submittedName>
</protein>
<dbReference type="InterPro" id="IPR016161">
    <property type="entry name" value="Ald_DH/histidinol_DH"/>
</dbReference>
<dbReference type="Gene3D" id="3.40.309.10">
    <property type="entry name" value="Aldehyde Dehydrogenase, Chain A, domain 2"/>
    <property type="match status" value="1"/>
</dbReference>
<dbReference type="PANTHER" id="PTHR11699">
    <property type="entry name" value="ALDEHYDE DEHYDROGENASE-RELATED"/>
    <property type="match status" value="1"/>
</dbReference>
<dbReference type="InterPro" id="IPR029510">
    <property type="entry name" value="Ald_DH_CS_GLU"/>
</dbReference>
<feature type="active site" evidence="3">
    <location>
        <position position="267"/>
    </location>
</feature>
<comment type="similarity">
    <text evidence="1 4">Belongs to the aldehyde dehydrogenase family.</text>
</comment>
<gene>
    <name evidence="7" type="ORF">Pme01_22150</name>
</gene>
<feature type="region of interest" description="Disordered" evidence="5">
    <location>
        <begin position="1"/>
        <end position="22"/>
    </location>
</feature>
<dbReference type="PROSITE" id="PS00687">
    <property type="entry name" value="ALDEHYDE_DEHYDR_GLU"/>
    <property type="match status" value="1"/>
</dbReference>
<name>A0A8J3T9D0_9ACTN</name>
<dbReference type="Gene3D" id="3.40.605.10">
    <property type="entry name" value="Aldehyde Dehydrogenase, Chain A, domain 1"/>
    <property type="match status" value="1"/>
</dbReference>
<dbReference type="FunFam" id="3.40.605.10:FF:000007">
    <property type="entry name" value="NAD/NADP-dependent betaine aldehyde dehydrogenase"/>
    <property type="match status" value="1"/>
</dbReference>
<evidence type="ECO:0000259" key="6">
    <source>
        <dbReference type="Pfam" id="PF00171"/>
    </source>
</evidence>
<evidence type="ECO:0000256" key="2">
    <source>
        <dbReference type="ARBA" id="ARBA00023002"/>
    </source>
</evidence>
<dbReference type="GO" id="GO:0016620">
    <property type="term" value="F:oxidoreductase activity, acting on the aldehyde or oxo group of donors, NAD or NADP as acceptor"/>
    <property type="evidence" value="ECO:0007669"/>
    <property type="project" value="InterPro"/>
</dbReference>
<evidence type="ECO:0000313" key="8">
    <source>
        <dbReference type="Proteomes" id="UP000599074"/>
    </source>
</evidence>
<evidence type="ECO:0000256" key="1">
    <source>
        <dbReference type="ARBA" id="ARBA00009986"/>
    </source>
</evidence>
<comment type="caution">
    <text evidence="7">The sequence shown here is derived from an EMBL/GenBank/DDBJ whole genome shotgun (WGS) entry which is preliminary data.</text>
</comment>
<evidence type="ECO:0000256" key="3">
    <source>
        <dbReference type="PROSITE-ProRule" id="PRU10007"/>
    </source>
</evidence>
<keyword evidence="8" id="KW-1185">Reference proteome</keyword>
<evidence type="ECO:0000256" key="4">
    <source>
        <dbReference type="RuleBase" id="RU003345"/>
    </source>
</evidence>
<dbReference type="SUPFAM" id="SSF53720">
    <property type="entry name" value="ALDH-like"/>
    <property type="match status" value="1"/>
</dbReference>
<dbReference type="EMBL" id="BOON01000019">
    <property type="protein sequence ID" value="GII22618.1"/>
    <property type="molecule type" value="Genomic_DNA"/>
</dbReference>